<dbReference type="Pfam" id="PF03446">
    <property type="entry name" value="NAD_binding_2"/>
    <property type="match status" value="1"/>
</dbReference>
<evidence type="ECO:0000256" key="3">
    <source>
        <dbReference type="ARBA" id="ARBA00023027"/>
    </source>
</evidence>
<feature type="domain" description="3-hydroxyisobutyrate dehydrogenase-like NAD-binding" evidence="6">
    <location>
        <begin position="179"/>
        <end position="297"/>
    </location>
</feature>
<dbReference type="GO" id="GO:0016054">
    <property type="term" value="P:organic acid catabolic process"/>
    <property type="evidence" value="ECO:0007669"/>
    <property type="project" value="UniProtKB-ARBA"/>
</dbReference>
<dbReference type="PANTHER" id="PTHR43060:SF15">
    <property type="entry name" value="3-HYDROXYISOBUTYRATE DEHYDROGENASE-LIKE 1, MITOCHONDRIAL-RELATED"/>
    <property type="match status" value="1"/>
</dbReference>
<dbReference type="Gene3D" id="1.10.1040.10">
    <property type="entry name" value="N-(1-d-carboxylethyl)-l-norvaline Dehydrogenase, domain 2"/>
    <property type="match status" value="1"/>
</dbReference>
<evidence type="ECO:0000313" key="7">
    <source>
        <dbReference type="EMBL" id="HBP30980.1"/>
    </source>
</evidence>
<dbReference type="SUPFAM" id="SSF48179">
    <property type="entry name" value="6-phosphogluconate dehydrogenase C-terminal domain-like"/>
    <property type="match status" value="1"/>
</dbReference>
<evidence type="ECO:0000256" key="1">
    <source>
        <dbReference type="ARBA" id="ARBA00009080"/>
    </source>
</evidence>
<dbReference type="InterPro" id="IPR013328">
    <property type="entry name" value="6PGD_dom2"/>
</dbReference>
<evidence type="ECO:0000256" key="4">
    <source>
        <dbReference type="PIRSR" id="PIRSR000103-1"/>
    </source>
</evidence>
<comment type="caution">
    <text evidence="7">The sequence shown here is derived from an EMBL/GenBank/DDBJ whole genome shotgun (WGS) entry which is preliminary data.</text>
</comment>
<keyword evidence="2" id="KW-0560">Oxidoreductase</keyword>
<dbReference type="GO" id="GO:0050661">
    <property type="term" value="F:NADP binding"/>
    <property type="evidence" value="ECO:0007669"/>
    <property type="project" value="InterPro"/>
</dbReference>
<dbReference type="EMBL" id="DOEK01000034">
    <property type="protein sequence ID" value="HBP30980.1"/>
    <property type="molecule type" value="Genomic_DNA"/>
</dbReference>
<evidence type="ECO:0000256" key="2">
    <source>
        <dbReference type="ARBA" id="ARBA00023002"/>
    </source>
</evidence>
<feature type="domain" description="6-phosphogluconate dehydrogenase NADP-binding" evidence="5">
    <location>
        <begin position="16"/>
        <end position="176"/>
    </location>
</feature>
<dbReference type="Gene3D" id="3.40.50.720">
    <property type="entry name" value="NAD(P)-binding Rossmann-like Domain"/>
    <property type="match status" value="1"/>
</dbReference>
<dbReference type="InterPro" id="IPR002204">
    <property type="entry name" value="3-OH-isobutyrate_DH-rel_CS"/>
</dbReference>
<dbReference type="SUPFAM" id="SSF51735">
    <property type="entry name" value="NAD(P)-binding Rossmann-fold domains"/>
    <property type="match status" value="1"/>
</dbReference>
<evidence type="ECO:0000259" key="6">
    <source>
        <dbReference type="Pfam" id="PF14833"/>
    </source>
</evidence>
<reference evidence="7 8" key="1">
    <citation type="journal article" date="2018" name="Nat. Biotechnol.">
        <title>A standardized bacterial taxonomy based on genome phylogeny substantially revises the tree of life.</title>
        <authorList>
            <person name="Parks D.H."/>
            <person name="Chuvochina M."/>
            <person name="Waite D.W."/>
            <person name="Rinke C."/>
            <person name="Skarshewski A."/>
            <person name="Chaumeil P.A."/>
            <person name="Hugenholtz P."/>
        </authorList>
    </citation>
    <scope>NUCLEOTIDE SEQUENCE [LARGE SCALE GENOMIC DNA]</scope>
    <source>
        <strain evidence="7">UBA10707</strain>
    </source>
</reference>
<dbReference type="InterPro" id="IPR029154">
    <property type="entry name" value="HIBADH-like_NADP-bd"/>
</dbReference>
<evidence type="ECO:0000259" key="5">
    <source>
        <dbReference type="Pfam" id="PF03446"/>
    </source>
</evidence>
<evidence type="ECO:0000313" key="8">
    <source>
        <dbReference type="Proteomes" id="UP000264036"/>
    </source>
</evidence>
<feature type="active site" evidence="4">
    <location>
        <position position="185"/>
    </location>
</feature>
<sequence>MASITDKQYDPIPAKKVAFIGLGVMGFPMAGHLARAGHDVTVYNRTASKSADWVSEFGGNSAPTPAKAAEGAEIVFCCVGNDNDLRSVTTAADGAFHGMQQNAVFVDHTTASADVARELAAAAREGQFSFIDAPVSGGQAGAVGGVLTVMCGGEPEVFEKIQPVAGHFARAVTLLGEHGAGQLAKMVNQICIAGLVQGLSEAIAFGQRANLDMNAVLDVISKGAAQSWQMENRGKTMVQGKFDFGFAVDWMRKDLGLVLDEAKRNGALLPVTAVVDQFYAEVQQNGGQRWDTSSLITRLTPRK</sequence>
<name>A0A356LIZ5_9BURK</name>
<protein>
    <submittedName>
        <fullName evidence="7">Oxidoreductase</fullName>
    </submittedName>
</protein>
<dbReference type="PROSITE" id="PS00895">
    <property type="entry name" value="3_HYDROXYISOBUT_DH"/>
    <property type="match status" value="1"/>
</dbReference>
<gene>
    <name evidence="7" type="ORF">DD666_16385</name>
</gene>
<dbReference type="Pfam" id="PF14833">
    <property type="entry name" value="NAD_binding_11"/>
    <property type="match status" value="1"/>
</dbReference>
<dbReference type="Proteomes" id="UP000264036">
    <property type="component" value="Unassembled WGS sequence"/>
</dbReference>
<dbReference type="GO" id="GO:0051287">
    <property type="term" value="F:NAD binding"/>
    <property type="evidence" value="ECO:0007669"/>
    <property type="project" value="InterPro"/>
</dbReference>
<keyword evidence="3" id="KW-0520">NAD</keyword>
<proteinExistence type="inferred from homology"/>
<accession>A0A356LIZ5</accession>
<dbReference type="GO" id="GO:0016491">
    <property type="term" value="F:oxidoreductase activity"/>
    <property type="evidence" value="ECO:0007669"/>
    <property type="project" value="UniProtKB-KW"/>
</dbReference>
<dbReference type="PIRSF" id="PIRSF000103">
    <property type="entry name" value="HIBADH"/>
    <property type="match status" value="1"/>
</dbReference>
<dbReference type="PANTHER" id="PTHR43060">
    <property type="entry name" value="3-HYDROXYISOBUTYRATE DEHYDROGENASE-LIKE 1, MITOCHONDRIAL-RELATED"/>
    <property type="match status" value="1"/>
</dbReference>
<dbReference type="InterPro" id="IPR006115">
    <property type="entry name" value="6PGDH_NADP-bd"/>
</dbReference>
<organism evidence="7 8">
    <name type="scientific">Advenella kashmirensis</name>
    <dbReference type="NCBI Taxonomy" id="310575"/>
    <lineage>
        <taxon>Bacteria</taxon>
        <taxon>Pseudomonadati</taxon>
        <taxon>Pseudomonadota</taxon>
        <taxon>Betaproteobacteria</taxon>
        <taxon>Burkholderiales</taxon>
        <taxon>Alcaligenaceae</taxon>
    </lineage>
</organism>
<dbReference type="InterPro" id="IPR008927">
    <property type="entry name" value="6-PGluconate_DH-like_C_sf"/>
</dbReference>
<dbReference type="AlphaFoldDB" id="A0A356LIZ5"/>
<dbReference type="InterPro" id="IPR015815">
    <property type="entry name" value="HIBADH-related"/>
</dbReference>
<dbReference type="InterPro" id="IPR036291">
    <property type="entry name" value="NAD(P)-bd_dom_sf"/>
</dbReference>
<comment type="similarity">
    <text evidence="1">Belongs to the HIBADH-related family.</text>
</comment>